<dbReference type="InterPro" id="IPR051599">
    <property type="entry name" value="Cell_Envelope_Assoc"/>
</dbReference>
<dbReference type="PANTHER" id="PTHR30336:SF4">
    <property type="entry name" value="ENVELOPE BIOGENESIS FACTOR ELYC"/>
    <property type="match status" value="1"/>
</dbReference>
<accession>A0ABV7UIB9</accession>
<name>A0ABV7UIB9_9HYPH</name>
<protein>
    <submittedName>
        <fullName evidence="3">YdcF family protein</fullName>
    </submittedName>
</protein>
<dbReference type="InterPro" id="IPR014729">
    <property type="entry name" value="Rossmann-like_a/b/a_fold"/>
</dbReference>
<sequence>MATRRIRQMLGVAVKAAAGLFAVGVVAVISGFFLFLSAVPRSGAPLLTPADGIVVLTGGSQRVDGAVALLAGGHARRLLVSGVYARTTRAQLASQSPDAASLFNCCVDLDYRARNTIGNAIETRRWAREHDFRTLIVVTSNYHMPRALVEMRSILADYELKPYAVVTGPVDPDTWWRSPASARLLMAEYGKYLVALVRTRLESDPEYAPMSLMAGGRKPLFSGNWFAERPAGG</sequence>
<feature type="transmembrane region" description="Helical" evidence="1">
    <location>
        <begin position="12"/>
        <end position="36"/>
    </location>
</feature>
<organism evidence="3 4">
    <name type="scientific">Camelimonas fluminis</name>
    <dbReference type="NCBI Taxonomy" id="1576911"/>
    <lineage>
        <taxon>Bacteria</taxon>
        <taxon>Pseudomonadati</taxon>
        <taxon>Pseudomonadota</taxon>
        <taxon>Alphaproteobacteria</taxon>
        <taxon>Hyphomicrobiales</taxon>
        <taxon>Chelatococcaceae</taxon>
        <taxon>Camelimonas</taxon>
    </lineage>
</organism>
<keyword evidence="1" id="KW-1133">Transmembrane helix</keyword>
<proteinExistence type="predicted"/>
<keyword evidence="1" id="KW-0812">Transmembrane</keyword>
<comment type="caution">
    <text evidence="3">The sequence shown here is derived from an EMBL/GenBank/DDBJ whole genome shotgun (WGS) entry which is preliminary data.</text>
</comment>
<dbReference type="Proteomes" id="UP001595704">
    <property type="component" value="Unassembled WGS sequence"/>
</dbReference>
<keyword evidence="4" id="KW-1185">Reference proteome</keyword>
<dbReference type="EMBL" id="JBHRYC010000058">
    <property type="protein sequence ID" value="MFC3638124.1"/>
    <property type="molecule type" value="Genomic_DNA"/>
</dbReference>
<dbReference type="RefSeq" id="WP_191319556.1">
    <property type="nucleotide sequence ID" value="NZ_BNCG01000009.1"/>
</dbReference>
<keyword evidence="1" id="KW-0472">Membrane</keyword>
<evidence type="ECO:0000313" key="4">
    <source>
        <dbReference type="Proteomes" id="UP001595704"/>
    </source>
</evidence>
<dbReference type="InterPro" id="IPR003848">
    <property type="entry name" value="DUF218"/>
</dbReference>
<evidence type="ECO:0000313" key="3">
    <source>
        <dbReference type="EMBL" id="MFC3638124.1"/>
    </source>
</evidence>
<reference evidence="4" key="1">
    <citation type="journal article" date="2019" name="Int. J. Syst. Evol. Microbiol.">
        <title>The Global Catalogue of Microorganisms (GCM) 10K type strain sequencing project: providing services to taxonomists for standard genome sequencing and annotation.</title>
        <authorList>
            <consortium name="The Broad Institute Genomics Platform"/>
            <consortium name="The Broad Institute Genome Sequencing Center for Infectious Disease"/>
            <person name="Wu L."/>
            <person name="Ma J."/>
        </authorList>
    </citation>
    <scope>NUCLEOTIDE SEQUENCE [LARGE SCALE GENOMIC DNA]</scope>
    <source>
        <strain evidence="4">KCTC 42282</strain>
    </source>
</reference>
<evidence type="ECO:0000256" key="1">
    <source>
        <dbReference type="SAM" id="Phobius"/>
    </source>
</evidence>
<gene>
    <name evidence="3" type="ORF">ACFONL_12205</name>
</gene>
<evidence type="ECO:0000259" key="2">
    <source>
        <dbReference type="Pfam" id="PF02698"/>
    </source>
</evidence>
<dbReference type="CDD" id="cd06259">
    <property type="entry name" value="YdcF-like"/>
    <property type="match status" value="1"/>
</dbReference>
<dbReference type="Gene3D" id="3.40.50.620">
    <property type="entry name" value="HUPs"/>
    <property type="match status" value="1"/>
</dbReference>
<dbReference type="PANTHER" id="PTHR30336">
    <property type="entry name" value="INNER MEMBRANE PROTEIN, PROBABLE PERMEASE"/>
    <property type="match status" value="1"/>
</dbReference>
<feature type="domain" description="DUF218" evidence="2">
    <location>
        <begin position="51"/>
        <end position="175"/>
    </location>
</feature>
<dbReference type="Pfam" id="PF02698">
    <property type="entry name" value="DUF218"/>
    <property type="match status" value="1"/>
</dbReference>